<evidence type="ECO:0000256" key="1">
    <source>
        <dbReference type="ARBA" id="ARBA00000085"/>
    </source>
</evidence>
<dbReference type="PANTHER" id="PTHR24421">
    <property type="entry name" value="NITRATE/NITRITE SENSOR PROTEIN NARX-RELATED"/>
    <property type="match status" value="1"/>
</dbReference>
<evidence type="ECO:0000313" key="12">
    <source>
        <dbReference type="Proteomes" id="UP000715441"/>
    </source>
</evidence>
<name>A0ABX1JC97_9PSEU</name>
<feature type="transmembrane region" description="Helical" evidence="9">
    <location>
        <begin position="112"/>
        <end position="135"/>
    </location>
</feature>
<keyword evidence="4" id="KW-0808">Transferase</keyword>
<dbReference type="EC" id="2.7.13.3" evidence="2"/>
<dbReference type="Gene3D" id="3.30.565.10">
    <property type="entry name" value="Histidine kinase-like ATPase, C-terminal domain"/>
    <property type="match status" value="1"/>
</dbReference>
<keyword evidence="9" id="KW-0812">Transmembrane</keyword>
<dbReference type="Proteomes" id="UP000715441">
    <property type="component" value="Unassembled WGS sequence"/>
</dbReference>
<dbReference type="EMBL" id="JAAXLS010000021">
    <property type="protein sequence ID" value="NKQ56240.1"/>
    <property type="molecule type" value="Genomic_DNA"/>
</dbReference>
<evidence type="ECO:0000256" key="7">
    <source>
        <dbReference type="ARBA" id="ARBA00022840"/>
    </source>
</evidence>
<keyword evidence="12" id="KW-1185">Reference proteome</keyword>
<dbReference type="SUPFAM" id="SSF55874">
    <property type="entry name" value="ATPase domain of HSP90 chaperone/DNA topoisomerase II/histidine kinase"/>
    <property type="match status" value="1"/>
</dbReference>
<evidence type="ECO:0000256" key="3">
    <source>
        <dbReference type="ARBA" id="ARBA00022553"/>
    </source>
</evidence>
<keyword evidence="3" id="KW-0597">Phosphoprotein</keyword>
<keyword evidence="7" id="KW-0067">ATP-binding</keyword>
<proteinExistence type="predicted"/>
<dbReference type="Pfam" id="PF07730">
    <property type="entry name" value="HisKA_3"/>
    <property type="match status" value="1"/>
</dbReference>
<dbReference type="PANTHER" id="PTHR24421:SF10">
    <property type="entry name" value="NITRATE_NITRITE SENSOR PROTEIN NARQ"/>
    <property type="match status" value="1"/>
</dbReference>
<dbReference type="InterPro" id="IPR036890">
    <property type="entry name" value="HATPase_C_sf"/>
</dbReference>
<keyword evidence="6 11" id="KW-0418">Kinase</keyword>
<dbReference type="CDD" id="cd16917">
    <property type="entry name" value="HATPase_UhpB-NarQ-NarX-like"/>
    <property type="match status" value="1"/>
</dbReference>
<dbReference type="InterPro" id="IPR050482">
    <property type="entry name" value="Sensor_HK_TwoCompSys"/>
</dbReference>
<keyword evidence="8" id="KW-0902">Two-component regulatory system</keyword>
<feature type="transmembrane region" description="Helical" evidence="9">
    <location>
        <begin position="53"/>
        <end position="78"/>
    </location>
</feature>
<gene>
    <name evidence="11" type="ORF">HFP15_25510</name>
</gene>
<evidence type="ECO:0000256" key="8">
    <source>
        <dbReference type="ARBA" id="ARBA00023012"/>
    </source>
</evidence>
<evidence type="ECO:0000256" key="5">
    <source>
        <dbReference type="ARBA" id="ARBA00022741"/>
    </source>
</evidence>
<keyword evidence="9" id="KW-1133">Transmembrane helix</keyword>
<evidence type="ECO:0000259" key="10">
    <source>
        <dbReference type="Pfam" id="PF07730"/>
    </source>
</evidence>
<evidence type="ECO:0000313" key="11">
    <source>
        <dbReference type="EMBL" id="NKQ56240.1"/>
    </source>
</evidence>
<dbReference type="GO" id="GO:0016301">
    <property type="term" value="F:kinase activity"/>
    <property type="evidence" value="ECO:0007669"/>
    <property type="project" value="UniProtKB-KW"/>
</dbReference>
<organism evidence="11 12">
    <name type="scientific">Amycolatopsis acididurans</name>
    <dbReference type="NCBI Taxonomy" id="2724524"/>
    <lineage>
        <taxon>Bacteria</taxon>
        <taxon>Bacillati</taxon>
        <taxon>Actinomycetota</taxon>
        <taxon>Actinomycetes</taxon>
        <taxon>Pseudonocardiales</taxon>
        <taxon>Pseudonocardiaceae</taxon>
        <taxon>Amycolatopsis</taxon>
    </lineage>
</organism>
<accession>A0ABX1JC97</accession>
<feature type="transmembrane region" description="Helical" evidence="9">
    <location>
        <begin position="24"/>
        <end position="46"/>
    </location>
</feature>
<evidence type="ECO:0000256" key="2">
    <source>
        <dbReference type="ARBA" id="ARBA00012438"/>
    </source>
</evidence>
<keyword evidence="9" id="KW-0472">Membrane</keyword>
<comment type="catalytic activity">
    <reaction evidence="1">
        <text>ATP + protein L-histidine = ADP + protein N-phospho-L-histidine.</text>
        <dbReference type="EC" id="2.7.13.3"/>
    </reaction>
</comment>
<evidence type="ECO:0000256" key="6">
    <source>
        <dbReference type="ARBA" id="ARBA00022777"/>
    </source>
</evidence>
<dbReference type="Gene3D" id="1.20.5.1930">
    <property type="match status" value="1"/>
</dbReference>
<dbReference type="InterPro" id="IPR011712">
    <property type="entry name" value="Sig_transdc_His_kin_sub3_dim/P"/>
</dbReference>
<comment type="caution">
    <text evidence="11">The sequence shown here is derived from an EMBL/GenBank/DDBJ whole genome shotgun (WGS) entry which is preliminary data.</text>
</comment>
<keyword evidence="5" id="KW-0547">Nucleotide-binding</keyword>
<sequence>MWPWSLAAAAGVLATSWGEYSSGTALWVVVLDLVLGAAGCVLVLALPRRPVMVGLVLGVLAGLAPTGTPPASVGMLGVARHRRFAVAAGVAAVSAVAHILRGWWRPIPGLGLVWWTVLVIVGHAALLGWGALLAAQQALITSLAERARRAEAEQGRRVAEARAAERTRIAREMHDVLAHRLSLLATYAGALEYRPDMPADKLATAAGVIRSTVHQALDELRDVISLLREDDTGPARPVPALADVPALIAESRTAGTPVEVHDELTEPDTLPPVAGRTAYRVLQEALTNARKHAPGKPVTVALGGTRGERLHIAVSNPLAANGGPATIPGTGTGLVGLTERVRLAGGRLDHQAGAGAFEVRAWLPWPA</sequence>
<feature type="domain" description="Signal transduction histidine kinase subgroup 3 dimerisation and phosphoacceptor" evidence="10">
    <location>
        <begin position="165"/>
        <end position="231"/>
    </location>
</feature>
<protein>
    <recommendedName>
        <fullName evidence="2">histidine kinase</fullName>
        <ecNumber evidence="2">2.7.13.3</ecNumber>
    </recommendedName>
</protein>
<evidence type="ECO:0000256" key="9">
    <source>
        <dbReference type="SAM" id="Phobius"/>
    </source>
</evidence>
<evidence type="ECO:0000256" key="4">
    <source>
        <dbReference type="ARBA" id="ARBA00022679"/>
    </source>
</evidence>
<reference evidence="11 12" key="1">
    <citation type="submission" date="2020-04" db="EMBL/GenBank/DDBJ databases">
        <title>Novel species.</title>
        <authorList>
            <person name="Teo W.F.A."/>
            <person name="Lipun K."/>
            <person name="Srisuk N."/>
            <person name="Duangmal K."/>
        </authorList>
    </citation>
    <scope>NUCLEOTIDE SEQUENCE [LARGE SCALE GENOMIC DNA]</scope>
    <source>
        <strain evidence="11 12">K13G38</strain>
    </source>
</reference>
<feature type="transmembrane region" description="Helical" evidence="9">
    <location>
        <begin position="84"/>
        <end position="100"/>
    </location>
</feature>